<dbReference type="Proteomes" id="UP000192596">
    <property type="component" value="Unassembled WGS sequence"/>
</dbReference>
<evidence type="ECO:0000256" key="1">
    <source>
        <dbReference type="SAM" id="MobiDB-lite"/>
    </source>
</evidence>
<dbReference type="InParanoid" id="A0A1V8SXH2"/>
<comment type="caution">
    <text evidence="2">The sequence shown here is derived from an EMBL/GenBank/DDBJ whole genome shotgun (WGS) entry which is preliminary data.</text>
</comment>
<accession>A0A1V8SXH2</accession>
<feature type="region of interest" description="Disordered" evidence="1">
    <location>
        <begin position="1"/>
        <end position="40"/>
    </location>
</feature>
<evidence type="ECO:0000313" key="3">
    <source>
        <dbReference type="Proteomes" id="UP000192596"/>
    </source>
</evidence>
<proteinExistence type="predicted"/>
<organism evidence="2 3">
    <name type="scientific">Cryoendolithus antarcticus</name>
    <dbReference type="NCBI Taxonomy" id="1507870"/>
    <lineage>
        <taxon>Eukaryota</taxon>
        <taxon>Fungi</taxon>
        <taxon>Dikarya</taxon>
        <taxon>Ascomycota</taxon>
        <taxon>Pezizomycotina</taxon>
        <taxon>Dothideomycetes</taxon>
        <taxon>Dothideomycetidae</taxon>
        <taxon>Cladosporiales</taxon>
        <taxon>Cladosporiaceae</taxon>
        <taxon>Cryoendolithus</taxon>
    </lineage>
</organism>
<protein>
    <submittedName>
        <fullName evidence="2">Uncharacterized protein</fullName>
    </submittedName>
</protein>
<name>A0A1V8SXH2_9PEZI</name>
<dbReference type="EMBL" id="NAJO01000023">
    <property type="protein sequence ID" value="OQO03855.1"/>
    <property type="molecule type" value="Genomic_DNA"/>
</dbReference>
<gene>
    <name evidence="2" type="ORF">B0A48_10496</name>
</gene>
<dbReference type="AlphaFoldDB" id="A0A1V8SXH2"/>
<dbReference type="OrthoDB" id="3969049at2759"/>
<evidence type="ECO:0000313" key="2">
    <source>
        <dbReference type="EMBL" id="OQO03855.1"/>
    </source>
</evidence>
<reference evidence="3" key="1">
    <citation type="submission" date="2017-03" db="EMBL/GenBank/DDBJ databases">
        <title>Genomes of endolithic fungi from Antarctica.</title>
        <authorList>
            <person name="Coleine C."/>
            <person name="Masonjones S."/>
            <person name="Stajich J.E."/>
        </authorList>
    </citation>
    <scope>NUCLEOTIDE SEQUENCE [LARGE SCALE GENOMIC DNA]</scope>
    <source>
        <strain evidence="3">CCFEE 5527</strain>
    </source>
</reference>
<keyword evidence="3" id="KW-1185">Reference proteome</keyword>
<sequence>MERIRRELFAEFESDDEEETGTAEPAAAAPPTELSSKGASDAALDARMRAEIPIIARAFKAVWQHRDTYQARRLEHEAGRDPNLPGWSADWPRHIFDREHLREGMLLTRYARELHEVWVTNLAIARDRGLGPFMDEQHIMFPEFHGGYTESEVQRITATAPRGRIMKWTKDLLQQQDNPYRAVPEKKEDYQYGLDDALDPEPGESASLCYDGGDRLHDVAARNGGGPFPKWSKNGETRHIFGFY</sequence>
<feature type="compositionally biased region" description="Low complexity" evidence="1">
    <location>
        <begin position="22"/>
        <end position="33"/>
    </location>
</feature>
<feature type="compositionally biased region" description="Acidic residues" evidence="1">
    <location>
        <begin position="10"/>
        <end position="21"/>
    </location>
</feature>